<dbReference type="Gene3D" id="1.10.287.470">
    <property type="entry name" value="Helix hairpin bin"/>
    <property type="match status" value="1"/>
</dbReference>
<dbReference type="OrthoDB" id="5730196at2"/>
<comment type="similarity">
    <text evidence="1">Belongs to the membrane fusion protein (MFP) (TC 8.A.1) family.</text>
</comment>
<evidence type="ECO:0000256" key="2">
    <source>
        <dbReference type="SAM" id="Coils"/>
    </source>
</evidence>
<dbReference type="SUPFAM" id="SSF111369">
    <property type="entry name" value="HlyD-like secretion proteins"/>
    <property type="match status" value="1"/>
</dbReference>
<dbReference type="RefSeq" id="WP_085757490.1">
    <property type="nucleotide sequence ID" value="NZ_CP019343.1"/>
</dbReference>
<accession>A0A1X9NCX5</accession>
<sequence>MKFLKSFKINSLVVLSLGVIVAAGLVVAKPKPQAMPMVEQAAPAADVIYVSPESRSLVVKTQGTVTARREIDVVAQVSGVVTSVSDQFVDGGFFDDSHPLLTIEEHDYRFALVRAESKLASAKEVLATERGRQRVAKREWRELGNKDANALFLREPQIASAEAAIKSAEADRDQAQMDLDRTQLVAPFKGRIWETYVDIGQYVTAGTKIARVYSTDVVEVRLPLSDRQVALLDLPLSYQGADTATPIPVTLKGVFGGKEWQWQGTITRTDASIDVKSRMVFAVAEVAMPFSREAGSQRPPLSIGQFVHADIRGAVQQDVVSLPRKALHPGDKVWVLDQDDRLKQLSVSVLQSNVNQVMVKGDFSQQSRVVVSSLSVNVAGMKVTPVVDAEQYAALTDKKSSVAIN</sequence>
<dbReference type="InterPro" id="IPR006143">
    <property type="entry name" value="RND_pump_MFP"/>
</dbReference>
<dbReference type="GO" id="GO:1990281">
    <property type="term" value="C:efflux pump complex"/>
    <property type="evidence" value="ECO:0007669"/>
    <property type="project" value="TreeGrafter"/>
</dbReference>
<organism evidence="3 4">
    <name type="scientific">Oceanicoccus sagamiensis</name>
    <dbReference type="NCBI Taxonomy" id="716816"/>
    <lineage>
        <taxon>Bacteria</taxon>
        <taxon>Pseudomonadati</taxon>
        <taxon>Pseudomonadota</taxon>
        <taxon>Gammaproteobacteria</taxon>
        <taxon>Cellvibrionales</taxon>
        <taxon>Spongiibacteraceae</taxon>
        <taxon>Oceanicoccus</taxon>
    </lineage>
</organism>
<reference evidence="3 4" key="1">
    <citation type="submission" date="2016-11" db="EMBL/GenBank/DDBJ databases">
        <title>Trade-off between light-utilization and light-protection in marine flavobacteria.</title>
        <authorList>
            <person name="Kumagai Y."/>
        </authorList>
    </citation>
    <scope>NUCLEOTIDE SEQUENCE [LARGE SCALE GENOMIC DNA]</scope>
    <source>
        <strain evidence="3 4">NBRC 107125</strain>
    </source>
</reference>
<dbReference type="Gene3D" id="2.40.50.100">
    <property type="match status" value="1"/>
</dbReference>
<evidence type="ECO:0000313" key="4">
    <source>
        <dbReference type="Proteomes" id="UP000193450"/>
    </source>
</evidence>
<keyword evidence="4" id="KW-1185">Reference proteome</keyword>
<dbReference type="NCBIfam" id="TIGR01730">
    <property type="entry name" value="RND_mfp"/>
    <property type="match status" value="1"/>
</dbReference>
<proteinExistence type="inferred from homology"/>
<name>A0A1X9NCX5_9GAMM</name>
<protein>
    <recommendedName>
        <fullName evidence="5">Efflux transporter periplasmic adaptor subunit</fullName>
    </recommendedName>
</protein>
<dbReference type="AlphaFoldDB" id="A0A1X9NCX5"/>
<dbReference type="PANTHER" id="PTHR30469:SF12">
    <property type="entry name" value="MULTIDRUG RESISTANCE PROTEIN MDTA"/>
    <property type="match status" value="1"/>
</dbReference>
<feature type="coiled-coil region" evidence="2">
    <location>
        <begin position="158"/>
        <end position="185"/>
    </location>
</feature>
<evidence type="ECO:0000313" key="3">
    <source>
        <dbReference type="EMBL" id="ARN73379.1"/>
    </source>
</evidence>
<dbReference type="PANTHER" id="PTHR30469">
    <property type="entry name" value="MULTIDRUG RESISTANCE PROTEIN MDTA"/>
    <property type="match status" value="1"/>
</dbReference>
<evidence type="ECO:0000256" key="1">
    <source>
        <dbReference type="ARBA" id="ARBA00009477"/>
    </source>
</evidence>
<keyword evidence="2" id="KW-0175">Coiled coil</keyword>
<dbReference type="Gene3D" id="2.40.420.20">
    <property type="match status" value="1"/>
</dbReference>
<dbReference type="KEGG" id="osg:BST96_04195"/>
<dbReference type="GO" id="GO:0015562">
    <property type="term" value="F:efflux transmembrane transporter activity"/>
    <property type="evidence" value="ECO:0007669"/>
    <property type="project" value="TreeGrafter"/>
</dbReference>
<evidence type="ECO:0008006" key="5">
    <source>
        <dbReference type="Google" id="ProtNLM"/>
    </source>
</evidence>
<dbReference type="STRING" id="716816.BST96_04195"/>
<gene>
    <name evidence="3" type="ORF">BST96_04195</name>
</gene>
<dbReference type="Gene3D" id="2.40.30.170">
    <property type="match status" value="1"/>
</dbReference>
<dbReference type="EMBL" id="CP019343">
    <property type="protein sequence ID" value="ARN73379.1"/>
    <property type="molecule type" value="Genomic_DNA"/>
</dbReference>
<dbReference type="Proteomes" id="UP000193450">
    <property type="component" value="Chromosome"/>
</dbReference>